<proteinExistence type="predicted"/>
<dbReference type="Pfam" id="PF13020">
    <property type="entry name" value="NOV_C"/>
    <property type="match status" value="1"/>
</dbReference>
<evidence type="ECO:0000313" key="3">
    <source>
        <dbReference type="Proteomes" id="UP000051647"/>
    </source>
</evidence>
<dbReference type="InterPro" id="IPR024975">
    <property type="entry name" value="NOV_C"/>
</dbReference>
<evidence type="ECO:0000313" key="2">
    <source>
        <dbReference type="EMBL" id="KRL66644.1"/>
    </source>
</evidence>
<dbReference type="STRING" id="1423815.FC27_GL000519"/>
<dbReference type="RefSeq" id="WP_010624522.1">
    <property type="nucleotide sequence ID" value="NZ_AZFA01000013.1"/>
</dbReference>
<dbReference type="Proteomes" id="UP000051647">
    <property type="component" value="Unassembled WGS sequence"/>
</dbReference>
<accession>A0A0R1SGP4</accession>
<sequence length="360" mass="41559">MGNVKYESIQSDLKNSGINFYLVSQNKTWEIERDKKILWSPKLAKNGTKNIGYESMKKVRQGDLIFNVHHQTIYSVSQAVSRAKSCKKIDSDGFDDKNNWNSDGWEIALNMVEVSFPLKPHLGFFKNHYSKAFNKNGRLNQRYLSPLDNQEVQYLINQSTEIFETVRSFISRSQRVTVNYDGNPKEFIIDKKNFSQFKTEFEEGKSSAANIASHKDYYKIFENNQIVGEMGELIIFEYLHNEYPDAKIIGRSQNLDKEDGNDNLGYDIEIIFSNGKKTLIDVKTSTVKTGDFFVSSKEKEVARQVDNDPNISYLFYYLSELKTDYGKVYLSKISLTDLKLEPASYRASPVTNMNKKIINK</sequence>
<dbReference type="OrthoDB" id="2146616at2"/>
<name>A0A0R1SGP4_9LACO</name>
<feature type="domain" description="Protein NO VEIN C-terminal" evidence="1">
    <location>
        <begin position="232"/>
        <end position="319"/>
    </location>
</feature>
<reference evidence="2 3" key="1">
    <citation type="journal article" date="2015" name="Genome Announc.">
        <title>Expanding the biotechnology potential of lactobacilli through comparative genomics of 213 strains and associated genera.</title>
        <authorList>
            <person name="Sun Z."/>
            <person name="Harris H.M."/>
            <person name="McCann A."/>
            <person name="Guo C."/>
            <person name="Argimon S."/>
            <person name="Zhang W."/>
            <person name="Yang X."/>
            <person name="Jeffery I.B."/>
            <person name="Cooney J.C."/>
            <person name="Kagawa T.F."/>
            <person name="Liu W."/>
            <person name="Song Y."/>
            <person name="Salvetti E."/>
            <person name="Wrobel A."/>
            <person name="Rasinkangas P."/>
            <person name="Parkhill J."/>
            <person name="Rea M.C."/>
            <person name="O'Sullivan O."/>
            <person name="Ritari J."/>
            <person name="Douillard F.P."/>
            <person name="Paul Ross R."/>
            <person name="Yang R."/>
            <person name="Briner A.E."/>
            <person name="Felis G.E."/>
            <person name="de Vos W.M."/>
            <person name="Barrangou R."/>
            <person name="Klaenhammer T.R."/>
            <person name="Caufield P.W."/>
            <person name="Cui Y."/>
            <person name="Zhang H."/>
            <person name="O'Toole P.W."/>
        </authorList>
    </citation>
    <scope>NUCLEOTIDE SEQUENCE [LARGE SCALE GENOMIC DNA]</scope>
    <source>
        <strain evidence="2 3">DSM 14857</strain>
    </source>
</reference>
<dbReference type="eggNOG" id="COG3440">
    <property type="taxonomic scope" value="Bacteria"/>
</dbReference>
<dbReference type="EMBL" id="AZFA01000013">
    <property type="protein sequence ID" value="KRL66644.1"/>
    <property type="molecule type" value="Genomic_DNA"/>
</dbReference>
<dbReference type="PATRIC" id="fig|1423815.3.peg.527"/>
<dbReference type="AlphaFoldDB" id="A0A0R1SGP4"/>
<protein>
    <recommendedName>
        <fullName evidence="1">Protein NO VEIN C-terminal domain-containing protein</fullName>
    </recommendedName>
</protein>
<evidence type="ECO:0000259" key="1">
    <source>
        <dbReference type="Pfam" id="PF13020"/>
    </source>
</evidence>
<gene>
    <name evidence="2" type="ORF">FC27_GL000519</name>
</gene>
<keyword evidence="3" id="KW-1185">Reference proteome</keyword>
<organism evidence="2 3">
    <name type="scientific">Companilactobacillus versmoldensis DSM 14857 = KCTC 3814</name>
    <dbReference type="NCBI Taxonomy" id="1423815"/>
    <lineage>
        <taxon>Bacteria</taxon>
        <taxon>Bacillati</taxon>
        <taxon>Bacillota</taxon>
        <taxon>Bacilli</taxon>
        <taxon>Lactobacillales</taxon>
        <taxon>Lactobacillaceae</taxon>
        <taxon>Companilactobacillus</taxon>
    </lineage>
</organism>
<comment type="caution">
    <text evidence="2">The sequence shown here is derived from an EMBL/GenBank/DDBJ whole genome shotgun (WGS) entry which is preliminary data.</text>
</comment>